<reference evidence="7 8" key="1">
    <citation type="submission" date="2018-08" db="EMBL/GenBank/DDBJ databases">
        <title>Flavobacterium tibetense sp. nov., isolated from a wetland YonghuCo on Tibetan Plateau.</title>
        <authorList>
            <person name="Phurbu D."/>
            <person name="Lu H."/>
            <person name="Xing P."/>
        </authorList>
    </citation>
    <scope>NUCLEOTIDE SEQUENCE [LARGE SCALE GENOMIC DNA]</scope>
    <source>
        <strain evidence="7 8">DJC</strain>
    </source>
</reference>
<proteinExistence type="predicted"/>
<feature type="domain" description="OmpA-like" evidence="6">
    <location>
        <begin position="483"/>
        <end position="600"/>
    </location>
</feature>
<dbReference type="PRINTS" id="PR01021">
    <property type="entry name" value="OMPADOMAIN"/>
</dbReference>
<dbReference type="PROSITE" id="PS51123">
    <property type="entry name" value="OMPA_2"/>
    <property type="match status" value="1"/>
</dbReference>
<evidence type="ECO:0000259" key="6">
    <source>
        <dbReference type="PROSITE" id="PS51123"/>
    </source>
</evidence>
<evidence type="ECO:0000256" key="3">
    <source>
        <dbReference type="ARBA" id="ARBA00023237"/>
    </source>
</evidence>
<keyword evidence="3" id="KW-0998">Cell outer membrane</keyword>
<feature type="compositionally biased region" description="Low complexity" evidence="5">
    <location>
        <begin position="601"/>
        <end position="634"/>
    </location>
</feature>
<dbReference type="AlphaFoldDB" id="A0A411Z195"/>
<keyword evidence="8" id="KW-1185">Reference proteome</keyword>
<dbReference type="InterPro" id="IPR050330">
    <property type="entry name" value="Bact_OuterMem_StrucFunc"/>
</dbReference>
<evidence type="ECO:0000256" key="5">
    <source>
        <dbReference type="SAM" id="MobiDB-lite"/>
    </source>
</evidence>
<dbReference type="GO" id="GO:0009279">
    <property type="term" value="C:cell outer membrane"/>
    <property type="evidence" value="ECO:0007669"/>
    <property type="project" value="UniProtKB-SubCell"/>
</dbReference>
<sequence>MPHGVIALAAVTGAGVVAALAAWTSAVVIEQRSEQAVTSRLLDAGITWATPQADGLQLHLIGTAPNEAARFRAVNLAGTVIDAARVRDQLEVTPVKAIEAPKFSVEMLRNDDGIQLIGLLPTGDSADELLAEAKSLRSDGAISDMLETAAYPAPEGWDDAFAYGMEAVKRLPRSKVSVSAGRVKITAIATSAEEQRRLTNELNLARPEGLQVAIDISAPRPVLTPFTLRFVLDAQGARFDACSADTDRARARILAAGAAAGVPGRANCIVGLGVPTPSWAEAVSTAINAVKTLGAATVTFSDADVSLVAADTVSQSDFDRVVGELDSALPDVFSLTATLERKSTAALGPAEFTATLSPEGRVELRGRVTDELLRDAVASYAQARFGVGKVYSATRLDDDLPDGWPVRVLAGLEALGELAEGKLLVRADTVEVEGVTGSQIARGRISQVLSDKLGQGQTFKVAVRYDEDLDPLAALPTPQECAADVAAVLAKRKITFPPGSAEIDGQTAGIMDDLAEALEDCPAVRMEIAGYTDSQGSDSGNRALSQARADAVLLALQGRGITVDALKATGYGEADPIADNATEAGREANRRIEIRLLDQPQTAAAPADPAGSPAAAGEPAAAGQAGAAPDAAETAADDDDSPSLAPAEKTRRPLARPSRDG</sequence>
<protein>
    <submittedName>
        <fullName evidence="7">BON domain-containing protein</fullName>
    </submittedName>
</protein>
<dbReference type="EMBL" id="QWEY01000007">
    <property type="protein sequence ID" value="RGP36808.1"/>
    <property type="molecule type" value="Genomic_DNA"/>
</dbReference>
<dbReference type="Gene3D" id="3.40.1520.20">
    <property type="match status" value="2"/>
</dbReference>
<evidence type="ECO:0000256" key="4">
    <source>
        <dbReference type="PROSITE-ProRule" id="PRU00473"/>
    </source>
</evidence>
<dbReference type="SUPFAM" id="SSF103088">
    <property type="entry name" value="OmpA-like"/>
    <property type="match status" value="1"/>
</dbReference>
<accession>A0A411Z195</accession>
<dbReference type="Gene3D" id="3.30.1330.60">
    <property type="entry name" value="OmpA-like domain"/>
    <property type="match status" value="1"/>
</dbReference>
<dbReference type="PANTHER" id="PTHR30329:SF21">
    <property type="entry name" value="LIPOPROTEIN YIAD-RELATED"/>
    <property type="match status" value="1"/>
</dbReference>
<comment type="caution">
    <text evidence="7">The sequence shown here is derived from an EMBL/GenBank/DDBJ whole genome shotgun (WGS) entry which is preliminary data.</text>
</comment>
<dbReference type="PANTHER" id="PTHR30329">
    <property type="entry name" value="STATOR ELEMENT OF FLAGELLAR MOTOR COMPLEX"/>
    <property type="match status" value="1"/>
</dbReference>
<organism evidence="7 8">
    <name type="scientific">Pseudotabrizicola alkalilacus</name>
    <dbReference type="NCBI Taxonomy" id="2305252"/>
    <lineage>
        <taxon>Bacteria</taxon>
        <taxon>Pseudomonadati</taxon>
        <taxon>Pseudomonadota</taxon>
        <taxon>Alphaproteobacteria</taxon>
        <taxon>Rhodobacterales</taxon>
        <taxon>Paracoccaceae</taxon>
        <taxon>Pseudotabrizicola</taxon>
    </lineage>
</organism>
<dbReference type="CDD" id="cd07185">
    <property type="entry name" value="OmpA_C-like"/>
    <property type="match status" value="1"/>
</dbReference>
<dbReference type="InterPro" id="IPR036737">
    <property type="entry name" value="OmpA-like_sf"/>
</dbReference>
<evidence type="ECO:0000256" key="1">
    <source>
        <dbReference type="ARBA" id="ARBA00004442"/>
    </source>
</evidence>
<evidence type="ECO:0000313" key="7">
    <source>
        <dbReference type="EMBL" id="RGP36808.1"/>
    </source>
</evidence>
<dbReference type="Pfam" id="PF04972">
    <property type="entry name" value="BON"/>
    <property type="match status" value="1"/>
</dbReference>
<keyword evidence="2 4" id="KW-0472">Membrane</keyword>
<feature type="region of interest" description="Disordered" evidence="5">
    <location>
        <begin position="601"/>
        <end position="661"/>
    </location>
</feature>
<dbReference type="OrthoDB" id="5525824at2"/>
<dbReference type="InterPro" id="IPR007055">
    <property type="entry name" value="BON_dom"/>
</dbReference>
<dbReference type="Proteomes" id="UP000284547">
    <property type="component" value="Unassembled WGS sequence"/>
</dbReference>
<gene>
    <name evidence="7" type="ORF">D1012_13970</name>
</gene>
<dbReference type="InterPro" id="IPR006665">
    <property type="entry name" value="OmpA-like"/>
</dbReference>
<dbReference type="Pfam" id="PF00691">
    <property type="entry name" value="OmpA"/>
    <property type="match status" value="1"/>
</dbReference>
<evidence type="ECO:0000313" key="8">
    <source>
        <dbReference type="Proteomes" id="UP000284547"/>
    </source>
</evidence>
<evidence type="ECO:0000256" key="2">
    <source>
        <dbReference type="ARBA" id="ARBA00023136"/>
    </source>
</evidence>
<dbReference type="InterPro" id="IPR006664">
    <property type="entry name" value="OMP_bac"/>
</dbReference>
<name>A0A411Z195_9RHOB</name>
<comment type="subcellular location">
    <subcellularLocation>
        <location evidence="1">Cell outer membrane</location>
    </subcellularLocation>
</comment>